<protein>
    <submittedName>
        <fullName evidence="2">Uncharacterized protein</fullName>
    </submittedName>
</protein>
<gene>
    <name evidence="2" type="ORF">BDV98DRAFT_567892</name>
</gene>
<evidence type="ECO:0000313" key="2">
    <source>
        <dbReference type="EMBL" id="TFL01315.1"/>
    </source>
</evidence>
<dbReference type="Proteomes" id="UP000305067">
    <property type="component" value="Unassembled WGS sequence"/>
</dbReference>
<keyword evidence="3" id="KW-1185">Reference proteome</keyword>
<evidence type="ECO:0000313" key="3">
    <source>
        <dbReference type="Proteomes" id="UP000305067"/>
    </source>
</evidence>
<feature type="transmembrane region" description="Helical" evidence="1">
    <location>
        <begin position="50"/>
        <end position="69"/>
    </location>
</feature>
<organism evidence="2 3">
    <name type="scientific">Pterulicium gracile</name>
    <dbReference type="NCBI Taxonomy" id="1884261"/>
    <lineage>
        <taxon>Eukaryota</taxon>
        <taxon>Fungi</taxon>
        <taxon>Dikarya</taxon>
        <taxon>Basidiomycota</taxon>
        <taxon>Agaricomycotina</taxon>
        <taxon>Agaricomycetes</taxon>
        <taxon>Agaricomycetidae</taxon>
        <taxon>Agaricales</taxon>
        <taxon>Pleurotineae</taxon>
        <taxon>Pterulaceae</taxon>
        <taxon>Pterulicium</taxon>
    </lineage>
</organism>
<name>A0A5C3QGW5_9AGAR</name>
<keyword evidence="1" id="KW-0472">Membrane</keyword>
<sequence>MFPYVSLPRFCCCTTVYSFFLGLGACIPIGWTLDCSNMYSNPHGSPMPCYSSRITRGGMSAIIMLLLLAQASFNDSRASRVSDLLKSCSSIGLIVIVSARL</sequence>
<feature type="non-terminal residue" evidence="2">
    <location>
        <position position="101"/>
    </location>
</feature>
<keyword evidence="1" id="KW-0812">Transmembrane</keyword>
<reference evidence="2 3" key="1">
    <citation type="journal article" date="2019" name="Nat. Ecol. Evol.">
        <title>Megaphylogeny resolves global patterns of mushroom evolution.</title>
        <authorList>
            <person name="Varga T."/>
            <person name="Krizsan K."/>
            <person name="Foldi C."/>
            <person name="Dima B."/>
            <person name="Sanchez-Garcia M."/>
            <person name="Sanchez-Ramirez S."/>
            <person name="Szollosi G.J."/>
            <person name="Szarkandi J.G."/>
            <person name="Papp V."/>
            <person name="Albert L."/>
            <person name="Andreopoulos W."/>
            <person name="Angelini C."/>
            <person name="Antonin V."/>
            <person name="Barry K.W."/>
            <person name="Bougher N.L."/>
            <person name="Buchanan P."/>
            <person name="Buyck B."/>
            <person name="Bense V."/>
            <person name="Catcheside P."/>
            <person name="Chovatia M."/>
            <person name="Cooper J."/>
            <person name="Damon W."/>
            <person name="Desjardin D."/>
            <person name="Finy P."/>
            <person name="Geml J."/>
            <person name="Haridas S."/>
            <person name="Hughes K."/>
            <person name="Justo A."/>
            <person name="Karasinski D."/>
            <person name="Kautmanova I."/>
            <person name="Kiss B."/>
            <person name="Kocsube S."/>
            <person name="Kotiranta H."/>
            <person name="LaButti K.M."/>
            <person name="Lechner B.E."/>
            <person name="Liimatainen K."/>
            <person name="Lipzen A."/>
            <person name="Lukacs Z."/>
            <person name="Mihaltcheva S."/>
            <person name="Morgado L.N."/>
            <person name="Niskanen T."/>
            <person name="Noordeloos M.E."/>
            <person name="Ohm R.A."/>
            <person name="Ortiz-Santana B."/>
            <person name="Ovrebo C."/>
            <person name="Racz N."/>
            <person name="Riley R."/>
            <person name="Savchenko A."/>
            <person name="Shiryaev A."/>
            <person name="Soop K."/>
            <person name="Spirin V."/>
            <person name="Szebenyi C."/>
            <person name="Tomsovsky M."/>
            <person name="Tulloss R.E."/>
            <person name="Uehling J."/>
            <person name="Grigoriev I.V."/>
            <person name="Vagvolgyi C."/>
            <person name="Papp T."/>
            <person name="Martin F.M."/>
            <person name="Miettinen O."/>
            <person name="Hibbett D.S."/>
            <person name="Nagy L.G."/>
        </authorList>
    </citation>
    <scope>NUCLEOTIDE SEQUENCE [LARGE SCALE GENOMIC DNA]</scope>
    <source>
        <strain evidence="2 3">CBS 309.79</strain>
    </source>
</reference>
<keyword evidence="1" id="KW-1133">Transmembrane helix</keyword>
<dbReference type="EMBL" id="ML178825">
    <property type="protein sequence ID" value="TFL01315.1"/>
    <property type="molecule type" value="Genomic_DNA"/>
</dbReference>
<dbReference type="AlphaFoldDB" id="A0A5C3QGW5"/>
<evidence type="ECO:0000256" key="1">
    <source>
        <dbReference type="SAM" id="Phobius"/>
    </source>
</evidence>
<accession>A0A5C3QGW5</accession>
<proteinExistence type="predicted"/>